<dbReference type="Gene3D" id="3.30.160.670">
    <property type="match status" value="1"/>
</dbReference>
<evidence type="ECO:0000313" key="3">
    <source>
        <dbReference type="EMBL" id="MFD2513153.1"/>
    </source>
</evidence>
<gene>
    <name evidence="3" type="ORF">ACFSRY_04700</name>
</gene>
<keyword evidence="1" id="KW-0732">Signal</keyword>
<evidence type="ECO:0000256" key="1">
    <source>
        <dbReference type="SAM" id="SignalP"/>
    </source>
</evidence>
<dbReference type="Proteomes" id="UP001597544">
    <property type="component" value="Unassembled WGS sequence"/>
</dbReference>
<protein>
    <submittedName>
        <fullName evidence="3">DUF4136 domain-containing protein</fullName>
    </submittedName>
</protein>
<feature type="chain" id="PRO_5045458601" evidence="1">
    <location>
        <begin position="27"/>
        <end position="199"/>
    </location>
</feature>
<evidence type="ECO:0000313" key="4">
    <source>
        <dbReference type="Proteomes" id="UP001597544"/>
    </source>
</evidence>
<name>A0ABW5IJN2_9BACT</name>
<feature type="signal peptide" evidence="1">
    <location>
        <begin position="1"/>
        <end position="26"/>
    </location>
</feature>
<feature type="domain" description="DUF4136" evidence="2">
    <location>
        <begin position="29"/>
        <end position="196"/>
    </location>
</feature>
<dbReference type="Pfam" id="PF13590">
    <property type="entry name" value="DUF4136"/>
    <property type="match status" value="1"/>
</dbReference>
<evidence type="ECO:0000259" key="2">
    <source>
        <dbReference type="Pfam" id="PF13590"/>
    </source>
</evidence>
<proteinExistence type="predicted"/>
<sequence>MKDTMNNTKLLLLGLCFLLITSCAPAVEVATDFDRSANFSQYQTFSFYQDRPTQPRDASGNFNTFLDLYLRNAIRQSLTNQGLRFDTSDPDLKVAYDISVNTETEVNTNYAFAPGFGYGYSYWYGYRYNYGFNRFPTTYKTINQYREGTVVVDLINPDTNELVWRGIGEAAVDMRGDIEQERINTIVMEILNSYPPSGN</sequence>
<dbReference type="InterPro" id="IPR025411">
    <property type="entry name" value="DUF4136"/>
</dbReference>
<dbReference type="PROSITE" id="PS51257">
    <property type="entry name" value="PROKAR_LIPOPROTEIN"/>
    <property type="match status" value="1"/>
</dbReference>
<reference evidence="4" key="1">
    <citation type="journal article" date="2019" name="Int. J. Syst. Evol. Microbiol.">
        <title>The Global Catalogue of Microorganisms (GCM) 10K type strain sequencing project: providing services to taxonomists for standard genome sequencing and annotation.</title>
        <authorList>
            <consortium name="The Broad Institute Genomics Platform"/>
            <consortium name="The Broad Institute Genome Sequencing Center for Infectious Disease"/>
            <person name="Wu L."/>
            <person name="Ma J."/>
        </authorList>
    </citation>
    <scope>NUCLEOTIDE SEQUENCE [LARGE SCALE GENOMIC DNA]</scope>
    <source>
        <strain evidence="4">KCTC 42498</strain>
    </source>
</reference>
<dbReference type="RefSeq" id="WP_377503613.1">
    <property type="nucleotide sequence ID" value="NZ_JBHULU010000005.1"/>
</dbReference>
<accession>A0ABW5IJN2</accession>
<keyword evidence="4" id="KW-1185">Reference proteome</keyword>
<organism evidence="3 4">
    <name type="scientific">Pontibacter locisalis</name>
    <dbReference type="NCBI Taxonomy" id="1719035"/>
    <lineage>
        <taxon>Bacteria</taxon>
        <taxon>Pseudomonadati</taxon>
        <taxon>Bacteroidota</taxon>
        <taxon>Cytophagia</taxon>
        <taxon>Cytophagales</taxon>
        <taxon>Hymenobacteraceae</taxon>
        <taxon>Pontibacter</taxon>
    </lineage>
</organism>
<comment type="caution">
    <text evidence="3">The sequence shown here is derived from an EMBL/GenBank/DDBJ whole genome shotgun (WGS) entry which is preliminary data.</text>
</comment>
<dbReference type="EMBL" id="JBHULU010000005">
    <property type="protein sequence ID" value="MFD2513153.1"/>
    <property type="molecule type" value="Genomic_DNA"/>
</dbReference>